<feature type="chain" id="PRO_5046793025" evidence="2">
    <location>
        <begin position="40"/>
        <end position="1137"/>
    </location>
</feature>
<feature type="region of interest" description="Disordered" evidence="1">
    <location>
        <begin position="99"/>
        <end position="122"/>
    </location>
</feature>
<dbReference type="Proteomes" id="UP001596470">
    <property type="component" value="Unassembled WGS sequence"/>
</dbReference>
<sequence length="1137" mass="122465">MRRLQVALRDPSNVPRRALALTAALALSLGLLQFSSAAAEPAAAQDLGTCEVQIESTTSEAGFTHPGIGLTEPIIENVRAQLAAGAEPWASGFEDLRNSASAGENVNPSNAGSDPTKPRSTAFNAGTKGMFVADGEKAYAQAVMYVLTGKEVHRENARHILRNWAQMDPAQYEYHTDSHIYTGVPLFRMASAAELLRYTSCGEDEAFPWTEADTQALTANLIEPSIATFMSSPDHFMNQHNYPLLGSMAGAIFMDDTDLYEEKVEWFTVNESAQDEGFNGSLSRLARWIDTNDKTGEPIDDPHVQLVEMGRDQAHGGGNLTNFAALSRMLMSQGTEIDPVDGTVSTADDAVGPYEFLDDRLLKAADYFWQYMLGYDTEWTPVGYAISPDGTIRDTYDHIADGYRGRYATASFWEFYYHYKFERGLDVEEIAPYFAEAYAKRPRIGWEGHDGGGDSWLFAPAEAAGETATPPGDPTLLEVEQRYTHLSGDVEAGDGYVSLADGSEIAYLSGATNQQQLGLLVRTEDDAVLNLRTQRNGQSIHRVYPVTIPDTGGEWRYVTTDGPMDNILFIAAEGGTVDIDHININAAAELDGPVFPEDAADRITGWTGAEVTADFAATAAEGTAYSATGLPEGAELDPDTGAFTWAPEESGTWTVTVAADDGTSSTARSVTFDIAKNRRKALKSVEEGIDLDDGYESATAAAFTAARETAEDARKHGTDVEYLAALAGLLAAVDGLRLISPESESDGSLDYPGLLEFSNAADRATALVDGDNQTGTYWGQSVNLSHTFDFGADFRVSATEFGFQSNIFADRLANSTVYASNDGAEWTRITPGVTEFTQDFNTLEVDPEFQDDQFRFFKIQMLEPLPDVLYGRIVGGFEMTEFHIWGERHEIGNQIASASIASDDAVAGKVAVGDTVTATVTTRKPVDSLSVNVMGVTAEAASEDGVNWTAPVVLDGVEPGPVTFAADYIEDGEPGPSFYGTTDGSALFVGGNRDQRIDVAELATVTASARQWPGNGLPADQVGYLLFDGDANTAGDLNTGTASYYTVDFGAGAEAHLEEVYFLPRASHPTRANGTIVQGSDDGTTWTDLTAALTGGAANTWLQRPATGDDHYRYFRIYNAGAWSGNLAEVQFFGDLA</sequence>
<dbReference type="InterPro" id="IPR008929">
    <property type="entry name" value="Chondroitin_lyas"/>
</dbReference>
<keyword evidence="4" id="KW-1185">Reference proteome</keyword>
<dbReference type="RefSeq" id="WP_382349529.1">
    <property type="nucleotide sequence ID" value="NZ_JBHMBP010000002.1"/>
</dbReference>
<accession>A0ABW2D5M1</accession>
<evidence type="ECO:0000256" key="2">
    <source>
        <dbReference type="SAM" id="SignalP"/>
    </source>
</evidence>
<protein>
    <submittedName>
        <fullName evidence="3">Ig domain-containing protein</fullName>
    </submittedName>
</protein>
<evidence type="ECO:0000313" key="4">
    <source>
        <dbReference type="Proteomes" id="UP001596470"/>
    </source>
</evidence>
<dbReference type="Pfam" id="PF05345">
    <property type="entry name" value="He_PIG"/>
    <property type="match status" value="1"/>
</dbReference>
<keyword evidence="2" id="KW-0732">Signal</keyword>
<dbReference type="SUPFAM" id="SSF48230">
    <property type="entry name" value="Chondroitin AC/alginate lyase"/>
    <property type="match status" value="1"/>
</dbReference>
<dbReference type="InterPro" id="IPR008979">
    <property type="entry name" value="Galactose-bd-like_sf"/>
</dbReference>
<dbReference type="SUPFAM" id="SSF49785">
    <property type="entry name" value="Galactose-binding domain-like"/>
    <property type="match status" value="2"/>
</dbReference>
<gene>
    <name evidence="3" type="ORF">ACFQS3_10525</name>
</gene>
<proteinExistence type="predicted"/>
<dbReference type="EMBL" id="JBHSYS010000002">
    <property type="protein sequence ID" value="MFC6957627.1"/>
    <property type="molecule type" value="Genomic_DNA"/>
</dbReference>
<comment type="caution">
    <text evidence="3">The sequence shown here is derived from an EMBL/GenBank/DDBJ whole genome shotgun (WGS) entry which is preliminary data.</text>
</comment>
<dbReference type="InterPro" id="IPR013783">
    <property type="entry name" value="Ig-like_fold"/>
</dbReference>
<dbReference type="Gene3D" id="1.50.10.100">
    <property type="entry name" value="Chondroitin AC/alginate lyase"/>
    <property type="match status" value="1"/>
</dbReference>
<feature type="signal peptide" evidence="2">
    <location>
        <begin position="1"/>
        <end position="39"/>
    </location>
</feature>
<dbReference type="Gene3D" id="2.60.120.260">
    <property type="entry name" value="Galactose-binding domain-like"/>
    <property type="match status" value="2"/>
</dbReference>
<evidence type="ECO:0000313" key="3">
    <source>
        <dbReference type="EMBL" id="MFC6957627.1"/>
    </source>
</evidence>
<organism evidence="3 4">
    <name type="scientific">Glycomyces mayteni</name>
    <dbReference type="NCBI Taxonomy" id="543887"/>
    <lineage>
        <taxon>Bacteria</taxon>
        <taxon>Bacillati</taxon>
        <taxon>Actinomycetota</taxon>
        <taxon>Actinomycetes</taxon>
        <taxon>Glycomycetales</taxon>
        <taxon>Glycomycetaceae</taxon>
        <taxon>Glycomyces</taxon>
    </lineage>
</organism>
<evidence type="ECO:0000256" key="1">
    <source>
        <dbReference type="SAM" id="MobiDB-lite"/>
    </source>
</evidence>
<dbReference type="Gene3D" id="2.60.40.10">
    <property type="entry name" value="Immunoglobulins"/>
    <property type="match status" value="1"/>
</dbReference>
<dbReference type="SUPFAM" id="SSF49313">
    <property type="entry name" value="Cadherin-like"/>
    <property type="match status" value="1"/>
</dbReference>
<name>A0ABW2D5M1_9ACTN</name>
<reference evidence="4" key="1">
    <citation type="journal article" date="2019" name="Int. J. Syst. Evol. Microbiol.">
        <title>The Global Catalogue of Microorganisms (GCM) 10K type strain sequencing project: providing services to taxonomists for standard genome sequencing and annotation.</title>
        <authorList>
            <consortium name="The Broad Institute Genomics Platform"/>
            <consortium name="The Broad Institute Genome Sequencing Center for Infectious Disease"/>
            <person name="Wu L."/>
            <person name="Ma J."/>
        </authorList>
    </citation>
    <scope>NUCLEOTIDE SEQUENCE [LARGE SCALE GENOMIC DNA]</scope>
    <source>
        <strain evidence="4">KACC 12634</strain>
    </source>
</reference>
<dbReference type="InterPro" id="IPR015919">
    <property type="entry name" value="Cadherin-like_sf"/>
</dbReference>